<dbReference type="PROSITE" id="PS51257">
    <property type="entry name" value="PROKAR_LIPOPROTEIN"/>
    <property type="match status" value="1"/>
</dbReference>
<protein>
    <recommendedName>
        <fullName evidence="3">Viral A-type inclusion protein</fullName>
    </recommendedName>
</protein>
<evidence type="ECO:0000313" key="1">
    <source>
        <dbReference type="EMBL" id="QJD97863.1"/>
    </source>
</evidence>
<evidence type="ECO:0000313" key="2">
    <source>
        <dbReference type="Proteomes" id="UP000503278"/>
    </source>
</evidence>
<dbReference type="AlphaFoldDB" id="A0A7L5EAC2"/>
<dbReference type="EMBL" id="CP051682">
    <property type="protein sequence ID" value="QJD97863.1"/>
    <property type="molecule type" value="Genomic_DNA"/>
</dbReference>
<proteinExistence type="predicted"/>
<reference evidence="1 2" key="1">
    <citation type="submission" date="2020-04" db="EMBL/GenBank/DDBJ databases">
        <title>Genome sequencing of novel species.</title>
        <authorList>
            <person name="Heo J."/>
            <person name="Kim S.-J."/>
            <person name="Kim J.-S."/>
            <person name="Hong S.-B."/>
            <person name="Kwon S.-W."/>
        </authorList>
    </citation>
    <scope>NUCLEOTIDE SEQUENCE [LARGE SCALE GENOMIC DNA]</scope>
    <source>
        <strain evidence="1 2">F39-2</strain>
    </source>
</reference>
<organism evidence="1 2">
    <name type="scientific">Mucilaginibacter robiniae</name>
    <dbReference type="NCBI Taxonomy" id="2728022"/>
    <lineage>
        <taxon>Bacteria</taxon>
        <taxon>Pseudomonadati</taxon>
        <taxon>Bacteroidota</taxon>
        <taxon>Sphingobacteriia</taxon>
        <taxon>Sphingobacteriales</taxon>
        <taxon>Sphingobacteriaceae</taxon>
        <taxon>Mucilaginibacter</taxon>
    </lineage>
</organism>
<evidence type="ECO:0008006" key="3">
    <source>
        <dbReference type="Google" id="ProtNLM"/>
    </source>
</evidence>
<keyword evidence="2" id="KW-1185">Reference proteome</keyword>
<accession>A0A7L5EAC2</accession>
<name>A0A7L5EAC2_9SPHI</name>
<gene>
    <name evidence="1" type="ORF">HH214_19260</name>
</gene>
<dbReference type="Proteomes" id="UP000503278">
    <property type="component" value="Chromosome"/>
</dbReference>
<dbReference type="RefSeq" id="WP_169610416.1">
    <property type="nucleotide sequence ID" value="NZ_CP051682.1"/>
</dbReference>
<sequence>MKYIKVLTISVLTSLILISCQDNKKQETDLLDGILKMHDKVMADDEAVMKNKILLDSLLKTKQIPENSATVFQTVQELDHANEAMENWMHQFNADYAGKPHDEIMQYLTDQKKKLSAVDMQLDKAVKNSNTYLSTIKK</sequence>
<dbReference type="KEGG" id="mrob:HH214_19260"/>